<evidence type="ECO:0000256" key="6">
    <source>
        <dbReference type="SAM" id="Phobius"/>
    </source>
</evidence>
<evidence type="ECO:0000259" key="7">
    <source>
        <dbReference type="Pfam" id="PF02706"/>
    </source>
</evidence>
<feature type="domain" description="Polysaccharide chain length determinant N-terminal" evidence="7">
    <location>
        <begin position="15"/>
        <end position="112"/>
    </location>
</feature>
<dbReference type="AlphaFoldDB" id="A0A2A5AV90"/>
<dbReference type="GO" id="GO:0005886">
    <property type="term" value="C:plasma membrane"/>
    <property type="evidence" value="ECO:0007669"/>
    <property type="project" value="UniProtKB-SubCell"/>
</dbReference>
<gene>
    <name evidence="8" type="ORF">COA96_12365</name>
</gene>
<sequence>MNTKVVSSDSRYEVEIDLLDVANILWLGKKTIVTVTFVFACISVIYALLLPNIYRADAVLAPANEAQRSVGLGGQFSAAANLAGINLNQVSTKTQNAMAIMQSRKFVKNFVQAHGLLVPLMAGKWDRQQGRNIIDPTIFDEASQTWLGSNVPTVPSDLDVFQVFNNIMNVSQNVDTGLFAVSIEWTDPQQASQWVNWLITDINEKVRETDLAEANNAISYLRNQVSTTQLVEMQRVFYGLIETQTRIVMLADVRDEYVFEIIDPAVAPEVKVSPSRAIICILGSILGGVLASFYLLIRRYAS</sequence>
<evidence type="ECO:0000313" key="8">
    <source>
        <dbReference type="EMBL" id="PCJ23165.1"/>
    </source>
</evidence>
<evidence type="ECO:0000256" key="2">
    <source>
        <dbReference type="ARBA" id="ARBA00022475"/>
    </source>
</evidence>
<proteinExistence type="predicted"/>
<keyword evidence="3 6" id="KW-0812">Transmembrane</keyword>
<name>A0A2A5AV90_9GAMM</name>
<comment type="subcellular location">
    <subcellularLocation>
        <location evidence="1">Cell membrane</location>
        <topology evidence="1">Multi-pass membrane protein</topology>
    </subcellularLocation>
</comment>
<keyword evidence="4 6" id="KW-1133">Transmembrane helix</keyword>
<dbReference type="InterPro" id="IPR003856">
    <property type="entry name" value="LPS_length_determ_N"/>
</dbReference>
<comment type="caution">
    <text evidence="8">The sequence shown here is derived from an EMBL/GenBank/DDBJ whole genome shotgun (WGS) entry which is preliminary data.</text>
</comment>
<dbReference type="PANTHER" id="PTHR32309:SF13">
    <property type="entry name" value="FERRIC ENTEROBACTIN TRANSPORT PROTEIN FEPE"/>
    <property type="match status" value="1"/>
</dbReference>
<protein>
    <submittedName>
        <fullName evidence="8">LPS O-antigen length regulator</fullName>
    </submittedName>
</protein>
<evidence type="ECO:0000256" key="5">
    <source>
        <dbReference type="ARBA" id="ARBA00023136"/>
    </source>
</evidence>
<keyword evidence="2" id="KW-1003">Cell membrane</keyword>
<reference evidence="9" key="1">
    <citation type="submission" date="2017-08" db="EMBL/GenBank/DDBJ databases">
        <title>A dynamic microbial community with high functional redundancy inhabits the cold, oxic subseafloor aquifer.</title>
        <authorList>
            <person name="Tully B.J."/>
            <person name="Wheat C.G."/>
            <person name="Glazer B.T."/>
            <person name="Huber J.A."/>
        </authorList>
    </citation>
    <scope>NUCLEOTIDE SEQUENCE [LARGE SCALE GENOMIC DNA]</scope>
</reference>
<feature type="transmembrane region" description="Helical" evidence="6">
    <location>
        <begin position="31"/>
        <end position="50"/>
    </location>
</feature>
<evidence type="ECO:0000256" key="4">
    <source>
        <dbReference type="ARBA" id="ARBA00022989"/>
    </source>
</evidence>
<organism evidence="8 9">
    <name type="scientific">SAR86 cluster bacterium</name>
    <dbReference type="NCBI Taxonomy" id="2030880"/>
    <lineage>
        <taxon>Bacteria</taxon>
        <taxon>Pseudomonadati</taxon>
        <taxon>Pseudomonadota</taxon>
        <taxon>Gammaproteobacteria</taxon>
        <taxon>SAR86 cluster</taxon>
    </lineage>
</organism>
<evidence type="ECO:0000256" key="3">
    <source>
        <dbReference type="ARBA" id="ARBA00022692"/>
    </source>
</evidence>
<dbReference type="GO" id="GO:0004713">
    <property type="term" value="F:protein tyrosine kinase activity"/>
    <property type="evidence" value="ECO:0007669"/>
    <property type="project" value="TreeGrafter"/>
</dbReference>
<dbReference type="EMBL" id="NVVJ01000043">
    <property type="protein sequence ID" value="PCJ23165.1"/>
    <property type="molecule type" value="Genomic_DNA"/>
</dbReference>
<dbReference type="Pfam" id="PF02706">
    <property type="entry name" value="Wzz"/>
    <property type="match status" value="1"/>
</dbReference>
<dbReference type="PANTHER" id="PTHR32309">
    <property type="entry name" value="TYROSINE-PROTEIN KINASE"/>
    <property type="match status" value="1"/>
</dbReference>
<keyword evidence="5 6" id="KW-0472">Membrane</keyword>
<evidence type="ECO:0000313" key="9">
    <source>
        <dbReference type="Proteomes" id="UP000218327"/>
    </source>
</evidence>
<dbReference type="Proteomes" id="UP000218327">
    <property type="component" value="Unassembled WGS sequence"/>
</dbReference>
<evidence type="ECO:0000256" key="1">
    <source>
        <dbReference type="ARBA" id="ARBA00004651"/>
    </source>
</evidence>
<feature type="transmembrane region" description="Helical" evidence="6">
    <location>
        <begin position="277"/>
        <end position="297"/>
    </location>
</feature>
<accession>A0A2A5AV90</accession>
<dbReference type="InterPro" id="IPR050445">
    <property type="entry name" value="Bact_polysacc_biosynth/exp"/>
</dbReference>